<organism evidence="1 2">
    <name type="scientific">Parapedobacter koreensis</name>
    <dbReference type="NCBI Taxonomy" id="332977"/>
    <lineage>
        <taxon>Bacteria</taxon>
        <taxon>Pseudomonadati</taxon>
        <taxon>Bacteroidota</taxon>
        <taxon>Sphingobacteriia</taxon>
        <taxon>Sphingobacteriales</taxon>
        <taxon>Sphingobacteriaceae</taxon>
        <taxon>Parapedobacter</taxon>
    </lineage>
</organism>
<evidence type="ECO:0000313" key="2">
    <source>
        <dbReference type="Proteomes" id="UP000198916"/>
    </source>
</evidence>
<accession>A0A1H7RHX1</accession>
<dbReference type="AlphaFoldDB" id="A0A1H7RHX1"/>
<dbReference type="Proteomes" id="UP000198916">
    <property type="component" value="Unassembled WGS sequence"/>
</dbReference>
<keyword evidence="2" id="KW-1185">Reference proteome</keyword>
<dbReference type="EMBL" id="FNZR01000007">
    <property type="protein sequence ID" value="SEL59773.1"/>
    <property type="molecule type" value="Genomic_DNA"/>
</dbReference>
<gene>
    <name evidence="1" type="ORF">SAMN05421740_107126</name>
</gene>
<name>A0A1H7RHX1_9SPHI</name>
<evidence type="ECO:0000313" key="1">
    <source>
        <dbReference type="EMBL" id="SEL59773.1"/>
    </source>
</evidence>
<dbReference type="STRING" id="332977.SAMN05421740_107126"/>
<proteinExistence type="predicted"/>
<protein>
    <submittedName>
        <fullName evidence="1">Uncharacterized protein</fullName>
    </submittedName>
</protein>
<reference evidence="2" key="1">
    <citation type="submission" date="2016-10" db="EMBL/GenBank/DDBJ databases">
        <authorList>
            <person name="Varghese N."/>
            <person name="Submissions S."/>
        </authorList>
    </citation>
    <scope>NUCLEOTIDE SEQUENCE [LARGE SCALE GENOMIC DNA]</scope>
    <source>
        <strain evidence="2">Jip14</strain>
    </source>
</reference>
<sequence>MKQQNKPIDQRYEILKIIHGLFRKKSIPLHSDKTVGISYPNNPRHSRCFGIVVLLKHC</sequence>